<proteinExistence type="predicted"/>
<comment type="caution">
    <text evidence="1">The sequence shown here is derived from an EMBL/GenBank/DDBJ whole genome shotgun (WGS) entry which is preliminary data.</text>
</comment>
<evidence type="ECO:0000313" key="2">
    <source>
        <dbReference type="Proteomes" id="UP001054902"/>
    </source>
</evidence>
<gene>
    <name evidence="1" type="ORF">CTEN210_04018</name>
</gene>
<dbReference type="Proteomes" id="UP001054902">
    <property type="component" value="Unassembled WGS sequence"/>
</dbReference>
<evidence type="ECO:0000313" key="1">
    <source>
        <dbReference type="EMBL" id="GFH47543.1"/>
    </source>
</evidence>
<reference evidence="1 2" key="1">
    <citation type="journal article" date="2021" name="Sci. Rep.">
        <title>The genome of the diatom Chaetoceros tenuissimus carries an ancient integrated fragment of an extant virus.</title>
        <authorList>
            <person name="Hongo Y."/>
            <person name="Kimura K."/>
            <person name="Takaki Y."/>
            <person name="Yoshida Y."/>
            <person name="Baba S."/>
            <person name="Kobayashi G."/>
            <person name="Nagasaki K."/>
            <person name="Hano T."/>
            <person name="Tomaru Y."/>
        </authorList>
    </citation>
    <scope>NUCLEOTIDE SEQUENCE [LARGE SCALE GENOMIC DNA]</scope>
    <source>
        <strain evidence="1 2">NIES-3715</strain>
    </source>
</reference>
<dbReference type="EMBL" id="BLLK01000023">
    <property type="protein sequence ID" value="GFH47543.1"/>
    <property type="molecule type" value="Genomic_DNA"/>
</dbReference>
<organism evidence="1 2">
    <name type="scientific">Chaetoceros tenuissimus</name>
    <dbReference type="NCBI Taxonomy" id="426638"/>
    <lineage>
        <taxon>Eukaryota</taxon>
        <taxon>Sar</taxon>
        <taxon>Stramenopiles</taxon>
        <taxon>Ochrophyta</taxon>
        <taxon>Bacillariophyta</taxon>
        <taxon>Coscinodiscophyceae</taxon>
        <taxon>Chaetocerotophycidae</taxon>
        <taxon>Chaetocerotales</taxon>
        <taxon>Chaetocerotaceae</taxon>
        <taxon>Chaetoceros</taxon>
    </lineage>
</organism>
<dbReference type="SUPFAM" id="SSF140860">
    <property type="entry name" value="Pseudo ankyrin repeat-like"/>
    <property type="match status" value="1"/>
</dbReference>
<accession>A0AAD3CKF6</accession>
<sequence length="129" mass="14581">MQITKCAIAAATLGQTNVLQKLHSRPRIRNVIYNSDEGDIASAAIQHGQLDTLKWLQKHDYKLEEFWFWEQSWIEGTRAVTLAIEAGHLDIVQWLVDDVGHALFPLEDSILAVKCADLDILKVVVCDIE</sequence>
<dbReference type="InterPro" id="IPR036770">
    <property type="entry name" value="Ankyrin_rpt-contain_sf"/>
</dbReference>
<dbReference type="Pfam" id="PF12796">
    <property type="entry name" value="Ank_2"/>
    <property type="match status" value="1"/>
</dbReference>
<dbReference type="InterPro" id="IPR002110">
    <property type="entry name" value="Ankyrin_rpt"/>
</dbReference>
<protein>
    <submittedName>
        <fullName evidence="1">Uncharacterized protein</fullName>
    </submittedName>
</protein>
<dbReference type="AlphaFoldDB" id="A0AAD3CKF6"/>
<dbReference type="Gene3D" id="1.25.40.20">
    <property type="entry name" value="Ankyrin repeat-containing domain"/>
    <property type="match status" value="1"/>
</dbReference>
<keyword evidence="2" id="KW-1185">Reference proteome</keyword>
<name>A0AAD3CKF6_9STRA</name>